<dbReference type="Pfam" id="PF01978">
    <property type="entry name" value="TrmB"/>
    <property type="match status" value="1"/>
</dbReference>
<evidence type="ECO:0000313" key="4">
    <source>
        <dbReference type="EMBL" id="EMA43314.1"/>
    </source>
</evidence>
<dbReference type="EMBL" id="AOMD01000030">
    <property type="protein sequence ID" value="EMA43314.1"/>
    <property type="molecule type" value="Genomic_DNA"/>
</dbReference>
<dbReference type="SUPFAM" id="SSF46785">
    <property type="entry name" value="Winged helix' DNA-binding domain"/>
    <property type="match status" value="1"/>
</dbReference>
<feature type="domain" description="Transcription regulator TrmB N-terminal" evidence="2">
    <location>
        <begin position="4"/>
        <end position="71"/>
    </location>
</feature>
<keyword evidence="5" id="KW-1185">Reference proteome</keyword>
<dbReference type="Proteomes" id="UP000011669">
    <property type="component" value="Unassembled WGS sequence"/>
</dbReference>
<dbReference type="STRING" id="1227455.C449_15087"/>
<name>M0MF47_9EURY</name>
<dbReference type="InterPro" id="IPR051797">
    <property type="entry name" value="TrmB-like"/>
</dbReference>
<dbReference type="OrthoDB" id="202962at2157"/>
<dbReference type="PATRIC" id="fig|1227455.4.peg.3069"/>
<protein>
    <submittedName>
        <fullName evidence="4">Transcriptional regulator</fullName>
    </submittedName>
</protein>
<keyword evidence="1" id="KW-0175">Coiled coil</keyword>
<dbReference type="Gene3D" id="1.10.10.10">
    <property type="entry name" value="Winged helix-like DNA-binding domain superfamily/Winged helix DNA-binding domain"/>
    <property type="match status" value="1"/>
</dbReference>
<evidence type="ECO:0000259" key="2">
    <source>
        <dbReference type="Pfam" id="PF01978"/>
    </source>
</evidence>
<dbReference type="InParanoid" id="M0MF47"/>
<comment type="caution">
    <text evidence="4">The sequence shown here is derived from an EMBL/GenBank/DDBJ whole genome shotgun (WGS) entry which is preliminary data.</text>
</comment>
<dbReference type="AlphaFoldDB" id="M0MF47"/>
<organism evidence="4 5">
    <name type="scientific">Halococcus saccharolyticus DSM 5350</name>
    <dbReference type="NCBI Taxonomy" id="1227455"/>
    <lineage>
        <taxon>Archaea</taxon>
        <taxon>Methanobacteriati</taxon>
        <taxon>Methanobacteriota</taxon>
        <taxon>Stenosarchaea group</taxon>
        <taxon>Halobacteria</taxon>
        <taxon>Halobacteriales</taxon>
        <taxon>Halococcaceae</taxon>
        <taxon>Halococcus</taxon>
    </lineage>
</organism>
<dbReference type="InterPro" id="IPR002831">
    <property type="entry name" value="Tscrpt_reg_TrmB_N"/>
</dbReference>
<dbReference type="PANTHER" id="PTHR34293">
    <property type="entry name" value="HTH-TYPE TRANSCRIPTIONAL REGULATOR TRMBL2"/>
    <property type="match status" value="1"/>
</dbReference>
<dbReference type="InterPro" id="IPR036388">
    <property type="entry name" value="WH-like_DNA-bd_sf"/>
</dbReference>
<gene>
    <name evidence="4" type="ORF">C449_15087</name>
</gene>
<dbReference type="PANTHER" id="PTHR34293:SF1">
    <property type="entry name" value="HTH-TYPE TRANSCRIPTIONAL REGULATOR TRMBL2"/>
    <property type="match status" value="1"/>
</dbReference>
<feature type="domain" description="DUF7436" evidence="3">
    <location>
        <begin position="112"/>
        <end position="265"/>
    </location>
</feature>
<dbReference type="InterPro" id="IPR055859">
    <property type="entry name" value="DUF7436"/>
</dbReference>
<sequence length="270" mass="29784">MASLRDLGLSEYEARVYRALLDTGPTTAKELSRASEVPMGRIYDVLASIETHGLVRAQTASRPKKYVAVEPDTALSRLLEDRRRELDAKADQYEEIVDDLIGELDATDQSTETFWTAAVGPADTADLLVERLATADESVVMVASALSRQFDVDSVGDRVTAELDAAVERGVEVSLLMRPDLVSALPETVGERYLDRLAPNERFATRTSEAVERTFTVIDGVETCIEVPHPLDSSESFAMIDFQDPAFATEILEEFTPRWEQAEPLALGDE</sequence>
<evidence type="ECO:0000256" key="1">
    <source>
        <dbReference type="SAM" id="Coils"/>
    </source>
</evidence>
<dbReference type="Pfam" id="PF24217">
    <property type="entry name" value="DUF7436"/>
    <property type="match status" value="1"/>
</dbReference>
<dbReference type="RefSeq" id="WP_006078873.1">
    <property type="nucleotide sequence ID" value="NZ_AOMD01000030.1"/>
</dbReference>
<evidence type="ECO:0000313" key="5">
    <source>
        <dbReference type="Proteomes" id="UP000011669"/>
    </source>
</evidence>
<proteinExistence type="predicted"/>
<accession>M0MF47</accession>
<feature type="coiled-coil region" evidence="1">
    <location>
        <begin position="76"/>
        <end position="103"/>
    </location>
</feature>
<evidence type="ECO:0000259" key="3">
    <source>
        <dbReference type="Pfam" id="PF24217"/>
    </source>
</evidence>
<reference evidence="4 5" key="1">
    <citation type="journal article" date="2014" name="PLoS Genet.">
        <title>Phylogenetically driven sequencing of extremely halophilic archaea reveals strategies for static and dynamic osmo-response.</title>
        <authorList>
            <person name="Becker E.A."/>
            <person name="Seitzer P.M."/>
            <person name="Tritt A."/>
            <person name="Larsen D."/>
            <person name="Krusor M."/>
            <person name="Yao A.I."/>
            <person name="Wu D."/>
            <person name="Madern D."/>
            <person name="Eisen J.A."/>
            <person name="Darling A.E."/>
            <person name="Facciotti M.T."/>
        </authorList>
    </citation>
    <scope>NUCLEOTIDE SEQUENCE [LARGE SCALE GENOMIC DNA]</scope>
    <source>
        <strain evidence="4 5">DSM 5350</strain>
    </source>
</reference>
<dbReference type="InterPro" id="IPR036390">
    <property type="entry name" value="WH_DNA-bd_sf"/>
</dbReference>